<protein>
    <submittedName>
        <fullName evidence="3">VanZ like protein</fullName>
    </submittedName>
</protein>
<dbReference type="Proteomes" id="UP000237822">
    <property type="component" value="Unassembled WGS sequence"/>
</dbReference>
<dbReference type="RefSeq" id="WP_170070091.1">
    <property type="nucleotide sequence ID" value="NZ_PVTI01000002.1"/>
</dbReference>
<sequence length="139" mass="15305">MSRAAARWLAGLVLTAYTVAIAALLLWPDAWSINRLNVAVYVWFLNRGVPPSMTPERWAVVWNVFLLAPLTFALALIAPRVRWWWWALLGLALSVGFEAAQDLIVQTRDASWGDVLANTCGAVAGAYAGSRLSARRAPR</sequence>
<keyword evidence="4" id="KW-1185">Reference proteome</keyword>
<comment type="caution">
    <text evidence="3">The sequence shown here is derived from an EMBL/GenBank/DDBJ whole genome shotgun (WGS) entry which is preliminary data.</text>
</comment>
<dbReference type="Pfam" id="PF04892">
    <property type="entry name" value="VanZ"/>
    <property type="match status" value="1"/>
</dbReference>
<organism evidence="3 4">
    <name type="scientific">Knoellia remsis</name>
    <dbReference type="NCBI Taxonomy" id="407159"/>
    <lineage>
        <taxon>Bacteria</taxon>
        <taxon>Bacillati</taxon>
        <taxon>Actinomycetota</taxon>
        <taxon>Actinomycetes</taxon>
        <taxon>Micrococcales</taxon>
        <taxon>Intrasporangiaceae</taxon>
        <taxon>Knoellia</taxon>
    </lineage>
</organism>
<accession>A0A2T0UZ45</accession>
<evidence type="ECO:0000313" key="4">
    <source>
        <dbReference type="Proteomes" id="UP000237822"/>
    </source>
</evidence>
<reference evidence="3 4" key="1">
    <citation type="submission" date="2018-03" db="EMBL/GenBank/DDBJ databases">
        <title>Genomic Encyclopedia of Archaeal and Bacterial Type Strains, Phase II (KMG-II): from individual species to whole genera.</title>
        <authorList>
            <person name="Goeker M."/>
        </authorList>
    </citation>
    <scope>NUCLEOTIDE SEQUENCE [LARGE SCALE GENOMIC DNA]</scope>
    <source>
        <strain evidence="3 4">ATCC BAA-1496</strain>
    </source>
</reference>
<gene>
    <name evidence="3" type="ORF">BCF74_10234</name>
</gene>
<feature type="domain" description="VanZ-like" evidence="2">
    <location>
        <begin position="16"/>
        <end position="127"/>
    </location>
</feature>
<proteinExistence type="predicted"/>
<name>A0A2T0UZ45_9MICO</name>
<feature type="transmembrane region" description="Helical" evidence="1">
    <location>
        <begin position="58"/>
        <end position="77"/>
    </location>
</feature>
<dbReference type="InterPro" id="IPR006976">
    <property type="entry name" value="VanZ-like"/>
</dbReference>
<evidence type="ECO:0000259" key="2">
    <source>
        <dbReference type="Pfam" id="PF04892"/>
    </source>
</evidence>
<evidence type="ECO:0000256" key="1">
    <source>
        <dbReference type="SAM" id="Phobius"/>
    </source>
</evidence>
<keyword evidence="1" id="KW-0472">Membrane</keyword>
<keyword evidence="1" id="KW-0812">Transmembrane</keyword>
<keyword evidence="1" id="KW-1133">Transmembrane helix</keyword>
<feature type="transmembrane region" description="Helical" evidence="1">
    <location>
        <begin position="83"/>
        <end position="100"/>
    </location>
</feature>
<dbReference type="EMBL" id="PVTI01000002">
    <property type="protein sequence ID" value="PRY63203.1"/>
    <property type="molecule type" value="Genomic_DNA"/>
</dbReference>
<dbReference type="AlphaFoldDB" id="A0A2T0UZ45"/>
<feature type="transmembrane region" description="Helical" evidence="1">
    <location>
        <begin position="6"/>
        <end position="27"/>
    </location>
</feature>
<evidence type="ECO:0000313" key="3">
    <source>
        <dbReference type="EMBL" id="PRY63203.1"/>
    </source>
</evidence>